<organism evidence="1 2">
    <name type="scientific">Heliomicrobium undosum</name>
    <dbReference type="NCBI Taxonomy" id="121734"/>
    <lineage>
        <taxon>Bacteria</taxon>
        <taxon>Bacillati</taxon>
        <taxon>Bacillota</taxon>
        <taxon>Clostridia</taxon>
        <taxon>Eubacteriales</taxon>
        <taxon>Heliobacteriaceae</taxon>
        <taxon>Heliomicrobium</taxon>
    </lineage>
</organism>
<gene>
    <name evidence="1" type="ORF">GTO91_16885</name>
</gene>
<accession>A0A845L401</accession>
<name>A0A845L401_9FIRM</name>
<dbReference type="Proteomes" id="UP000463470">
    <property type="component" value="Unassembled WGS sequence"/>
</dbReference>
<evidence type="ECO:0000313" key="2">
    <source>
        <dbReference type="Proteomes" id="UP000463470"/>
    </source>
</evidence>
<comment type="caution">
    <text evidence="1">The sequence shown here is derived from an EMBL/GenBank/DDBJ whole genome shotgun (WGS) entry which is preliminary data.</text>
</comment>
<dbReference type="EMBL" id="WXEY01000035">
    <property type="protein sequence ID" value="MZP31377.1"/>
    <property type="molecule type" value="Genomic_DNA"/>
</dbReference>
<keyword evidence="2" id="KW-1185">Reference proteome</keyword>
<protein>
    <submittedName>
        <fullName evidence="1">Uncharacterized protein</fullName>
    </submittedName>
</protein>
<evidence type="ECO:0000313" key="1">
    <source>
        <dbReference type="EMBL" id="MZP31377.1"/>
    </source>
</evidence>
<dbReference type="AlphaFoldDB" id="A0A845L401"/>
<reference evidence="1 2" key="1">
    <citation type="submission" date="2020-01" db="EMBL/GenBank/DDBJ databases">
        <title>Whole-genome sequence of Heliobacterium undosum DSM 13378.</title>
        <authorList>
            <person name="Kyndt J.A."/>
            <person name="Meyer T.E."/>
        </authorList>
    </citation>
    <scope>NUCLEOTIDE SEQUENCE [LARGE SCALE GENOMIC DNA]</scope>
    <source>
        <strain evidence="1 2">DSM 13378</strain>
    </source>
</reference>
<dbReference type="RefSeq" id="WP_161259891.1">
    <property type="nucleotide sequence ID" value="NZ_WXEY01000035.1"/>
</dbReference>
<sequence length="72" mass="7868">MKITSIPPNVLETLIPDILKQGPGEVTISWVEDGQGNRLTRPRVEPAGVAEMGRILTFTGRNQKGIKDNELA</sequence>
<proteinExistence type="predicted"/>